<name>A0A1Z5IM87_9LACO</name>
<evidence type="ECO:0000256" key="1">
    <source>
        <dbReference type="SAM" id="Phobius"/>
    </source>
</evidence>
<proteinExistence type="predicted"/>
<dbReference type="GO" id="GO:0004622">
    <property type="term" value="F:phosphatidylcholine lysophospholipase activity"/>
    <property type="evidence" value="ECO:0007669"/>
    <property type="project" value="TreeGrafter"/>
</dbReference>
<dbReference type="Gene3D" id="3.40.50.1110">
    <property type="entry name" value="SGNH hydrolase"/>
    <property type="match status" value="1"/>
</dbReference>
<dbReference type="PANTHER" id="PTHR30383:SF27">
    <property type="entry name" value="SPORE GERMINATION LIPASE LIPC"/>
    <property type="match status" value="1"/>
</dbReference>
<dbReference type="InterPro" id="IPR051532">
    <property type="entry name" value="Ester_Hydrolysis_Enzymes"/>
</dbReference>
<keyword evidence="1" id="KW-0472">Membrane</keyword>
<dbReference type="SUPFAM" id="SSF52266">
    <property type="entry name" value="SGNH hydrolase"/>
    <property type="match status" value="1"/>
</dbReference>
<gene>
    <name evidence="3" type="ORF">IWT140_00475</name>
</gene>
<feature type="transmembrane region" description="Helical" evidence="1">
    <location>
        <begin position="7"/>
        <end position="25"/>
    </location>
</feature>
<reference evidence="3 4" key="1">
    <citation type="submission" date="2015-11" db="EMBL/GenBank/DDBJ databases">
        <title>Draft genome sequences of new species of the genus Lactobacillus isolated from orchardgrass silage.</title>
        <authorList>
            <person name="Tohno M."/>
            <person name="Tanizawa Y."/>
            <person name="Arita M."/>
        </authorList>
    </citation>
    <scope>NUCLEOTIDE SEQUENCE [LARGE SCALE GENOMIC DNA]</scope>
    <source>
        <strain evidence="3 4">IWT140</strain>
    </source>
</reference>
<dbReference type="AlphaFoldDB" id="A0A1Z5IM87"/>
<organism evidence="3 4">
    <name type="scientific">Secundilactobacillus pentosiphilus</name>
    <dbReference type="NCBI Taxonomy" id="1714682"/>
    <lineage>
        <taxon>Bacteria</taxon>
        <taxon>Bacillati</taxon>
        <taxon>Bacillota</taxon>
        <taxon>Bacilli</taxon>
        <taxon>Lactobacillales</taxon>
        <taxon>Lactobacillaceae</taxon>
        <taxon>Secundilactobacillus</taxon>
    </lineage>
</organism>
<evidence type="ECO:0000259" key="2">
    <source>
        <dbReference type="Pfam" id="PF13472"/>
    </source>
</evidence>
<dbReference type="InterPro" id="IPR036514">
    <property type="entry name" value="SGNH_hydro_sf"/>
</dbReference>
<dbReference type="RefSeq" id="WP_089087865.1">
    <property type="nucleotide sequence ID" value="NZ_BCMH01000002.1"/>
</dbReference>
<dbReference type="InterPro" id="IPR013830">
    <property type="entry name" value="SGNH_hydro"/>
</dbReference>
<feature type="domain" description="SGNH hydrolase-type esterase" evidence="2">
    <location>
        <begin position="50"/>
        <end position="284"/>
    </location>
</feature>
<evidence type="ECO:0000313" key="3">
    <source>
        <dbReference type="EMBL" id="GAX02877.1"/>
    </source>
</evidence>
<keyword evidence="4" id="KW-1185">Reference proteome</keyword>
<comment type="caution">
    <text evidence="3">The sequence shown here is derived from an EMBL/GenBank/DDBJ whole genome shotgun (WGS) entry which is preliminary data.</text>
</comment>
<dbReference type="Pfam" id="PF13472">
    <property type="entry name" value="Lipase_GDSL_2"/>
    <property type="match status" value="1"/>
</dbReference>
<keyword evidence="1" id="KW-1133">Transmembrane helix</keyword>
<keyword evidence="1" id="KW-0812">Transmembrane</keyword>
<sequence length="303" mass="34780">MHRFLKWFFALVILMIIVGGGWFWLQHQSDPKNTQQRKPIVLKTVRVVGVGDSLTQGIGYDNDHQGYLPILKNQLRQTYYVKPKTVNFGIGGERSDQIDRRVQTNKKLRRSLQRANVIALTAGGNDLLQSLEKNIMVNSDTQMAKQMAPLKIKYQQKLTQLIADVHEVNPHAQIYLFGIYNPVYVYFTNATMISSAVDQWNQVNRQVAKSQPQTHFVNVNGTLSHGQYQSANAQAKLKAENQQNNQEFVDPGRVEKLLKTQNNKEKNAYLSTEDHFHPNKKGYNVMASKLSSEIQNNVNWRKR</sequence>
<dbReference type="Proteomes" id="UP000198430">
    <property type="component" value="Unassembled WGS sequence"/>
</dbReference>
<accession>A0A1Z5IM87</accession>
<dbReference type="PANTHER" id="PTHR30383">
    <property type="entry name" value="THIOESTERASE 1/PROTEASE 1/LYSOPHOSPHOLIPASE L1"/>
    <property type="match status" value="1"/>
</dbReference>
<protein>
    <submittedName>
        <fullName evidence="3">Lipase</fullName>
    </submittedName>
</protein>
<evidence type="ECO:0000313" key="4">
    <source>
        <dbReference type="Proteomes" id="UP000198430"/>
    </source>
</evidence>
<dbReference type="EMBL" id="BCMH01000002">
    <property type="protein sequence ID" value="GAX02877.1"/>
    <property type="molecule type" value="Genomic_DNA"/>
</dbReference>